<sequence>MLEIRQTRRRHRTKAQMSHLQQLPDTLALLESQIDNAIEELGSDLFQNLPRDAETKALIKIKISRAKLYKAKVGVLEMQN</sequence>
<evidence type="ECO:0000313" key="1">
    <source>
        <dbReference type="EMBL" id="PLW24089.1"/>
    </source>
</evidence>
<accession>A0A2N5TF67</accession>
<reference evidence="1 2" key="1">
    <citation type="submission" date="2017-11" db="EMBL/GenBank/DDBJ databases">
        <title>De novo assembly and phasing of dikaryotic genomes from two isolates of Puccinia coronata f. sp. avenae, the causal agent of oat crown rust.</title>
        <authorList>
            <person name="Miller M.E."/>
            <person name="Zhang Y."/>
            <person name="Omidvar V."/>
            <person name="Sperschneider J."/>
            <person name="Schwessinger B."/>
            <person name="Raley C."/>
            <person name="Palmer J.M."/>
            <person name="Garnica D."/>
            <person name="Upadhyaya N."/>
            <person name="Rathjen J."/>
            <person name="Taylor J.M."/>
            <person name="Park R.F."/>
            <person name="Dodds P.N."/>
            <person name="Hirsch C.D."/>
            <person name="Kianian S.F."/>
            <person name="Figueroa M."/>
        </authorList>
    </citation>
    <scope>NUCLEOTIDE SEQUENCE [LARGE SCALE GENOMIC DNA]</scope>
    <source>
        <strain evidence="1">12SD80</strain>
    </source>
</reference>
<organism evidence="1 2">
    <name type="scientific">Puccinia coronata f. sp. avenae</name>
    <dbReference type="NCBI Taxonomy" id="200324"/>
    <lineage>
        <taxon>Eukaryota</taxon>
        <taxon>Fungi</taxon>
        <taxon>Dikarya</taxon>
        <taxon>Basidiomycota</taxon>
        <taxon>Pucciniomycotina</taxon>
        <taxon>Pucciniomycetes</taxon>
        <taxon>Pucciniales</taxon>
        <taxon>Pucciniaceae</taxon>
        <taxon>Puccinia</taxon>
    </lineage>
</organism>
<dbReference type="Proteomes" id="UP000235392">
    <property type="component" value="Unassembled WGS sequence"/>
</dbReference>
<proteinExistence type="predicted"/>
<name>A0A2N5TF67_9BASI</name>
<dbReference type="EMBL" id="PGCI01000616">
    <property type="protein sequence ID" value="PLW24089.1"/>
    <property type="molecule type" value="Genomic_DNA"/>
</dbReference>
<protein>
    <submittedName>
        <fullName evidence="1">Uncharacterized protein</fullName>
    </submittedName>
</protein>
<evidence type="ECO:0000313" key="2">
    <source>
        <dbReference type="Proteomes" id="UP000235392"/>
    </source>
</evidence>
<gene>
    <name evidence="1" type="ORF">PCASD_14268</name>
</gene>
<dbReference type="AlphaFoldDB" id="A0A2N5TF67"/>
<comment type="caution">
    <text evidence="1">The sequence shown here is derived from an EMBL/GenBank/DDBJ whole genome shotgun (WGS) entry which is preliminary data.</text>
</comment>